<proteinExistence type="predicted"/>
<keyword evidence="1" id="KW-0472">Membrane</keyword>
<dbReference type="GO" id="GO:0005886">
    <property type="term" value="C:plasma membrane"/>
    <property type="evidence" value="ECO:0007669"/>
    <property type="project" value="TreeGrafter"/>
</dbReference>
<dbReference type="InterPro" id="IPR008523">
    <property type="entry name" value="DUF805"/>
</dbReference>
<feature type="transmembrane region" description="Helical" evidence="1">
    <location>
        <begin position="58"/>
        <end position="81"/>
    </location>
</feature>
<evidence type="ECO:0000313" key="2">
    <source>
        <dbReference type="EMBL" id="MBB5642539.1"/>
    </source>
</evidence>
<feature type="transmembrane region" description="Helical" evidence="1">
    <location>
        <begin position="27"/>
        <end position="51"/>
    </location>
</feature>
<comment type="caution">
    <text evidence="2">The sequence shown here is derived from an EMBL/GenBank/DDBJ whole genome shotgun (WGS) entry which is preliminary data.</text>
</comment>
<dbReference type="AlphaFoldDB" id="A0A7W8ZYF4"/>
<reference evidence="2 3" key="1">
    <citation type="submission" date="2020-08" db="EMBL/GenBank/DDBJ databases">
        <title>Sequencing the genomes of 1000 actinobacteria strains.</title>
        <authorList>
            <person name="Klenk H.-P."/>
        </authorList>
    </citation>
    <scope>NUCLEOTIDE SEQUENCE [LARGE SCALE GENOMIC DNA]</scope>
    <source>
        <strain evidence="2 3">DSM 21065</strain>
    </source>
</reference>
<gene>
    <name evidence="2" type="ORF">BJ997_003087</name>
</gene>
<dbReference type="EMBL" id="JACHBQ010000001">
    <property type="protein sequence ID" value="MBB5642539.1"/>
    <property type="molecule type" value="Genomic_DNA"/>
</dbReference>
<dbReference type="OrthoDB" id="9812349at2"/>
<evidence type="ECO:0000256" key="1">
    <source>
        <dbReference type="SAM" id="Phobius"/>
    </source>
</evidence>
<dbReference type="PANTHER" id="PTHR34980">
    <property type="entry name" value="INNER MEMBRANE PROTEIN-RELATED-RELATED"/>
    <property type="match status" value="1"/>
</dbReference>
<evidence type="ECO:0000313" key="3">
    <source>
        <dbReference type="Proteomes" id="UP000561726"/>
    </source>
</evidence>
<dbReference type="PANTHER" id="PTHR34980:SF2">
    <property type="entry name" value="INNER MEMBRANE PROTEIN YHAH-RELATED"/>
    <property type="match status" value="1"/>
</dbReference>
<feature type="transmembrane region" description="Helical" evidence="1">
    <location>
        <begin position="93"/>
        <end position="115"/>
    </location>
</feature>
<protein>
    <submittedName>
        <fullName evidence="2">Uncharacterized membrane protein YhaH (DUF805 family)</fullName>
    </submittedName>
</protein>
<name>A0A7W8ZYF4_9MICO</name>
<accession>A0A7W8ZYF4</accession>
<dbReference type="Pfam" id="PF05656">
    <property type="entry name" value="DUF805"/>
    <property type="match status" value="1"/>
</dbReference>
<organism evidence="2 3">
    <name type="scientific">Cryobacterium roopkundense</name>
    <dbReference type="NCBI Taxonomy" id="1001240"/>
    <lineage>
        <taxon>Bacteria</taxon>
        <taxon>Bacillati</taxon>
        <taxon>Actinomycetota</taxon>
        <taxon>Actinomycetes</taxon>
        <taxon>Micrococcales</taxon>
        <taxon>Microbacteriaceae</taxon>
        <taxon>Cryobacterium</taxon>
    </lineage>
</organism>
<dbReference type="RefSeq" id="WP_052542773.1">
    <property type="nucleotide sequence ID" value="NZ_JACHBQ010000001.1"/>
</dbReference>
<dbReference type="Proteomes" id="UP000561726">
    <property type="component" value="Unassembled WGS sequence"/>
</dbReference>
<keyword evidence="1" id="KW-0812">Transmembrane</keyword>
<sequence>MMTPKMALRSVLDQYAGFSGRAPRSEYWWWAMWVAAVYIAFYIPIVVLSVLRFDAAGPIAVAIACVWAVVMLGAIVPTISVTVRRLHDANLSGWFYLLNLLVGAGSIAVFVMTLLPSNPAGARFDKVVAKNAAPAWNSQRLS</sequence>
<keyword evidence="1" id="KW-1133">Transmembrane helix</keyword>